<feature type="transmembrane region" description="Helical" evidence="9">
    <location>
        <begin position="6"/>
        <end position="39"/>
    </location>
</feature>
<dbReference type="EMBL" id="BMNK01000021">
    <property type="protein sequence ID" value="GGP16620.1"/>
    <property type="molecule type" value="Genomic_DNA"/>
</dbReference>
<evidence type="ECO:0000256" key="9">
    <source>
        <dbReference type="SAM" id="Phobius"/>
    </source>
</evidence>
<dbReference type="Proteomes" id="UP000660745">
    <property type="component" value="Unassembled WGS sequence"/>
</dbReference>
<dbReference type="RefSeq" id="WP_225277631.1">
    <property type="nucleotide sequence ID" value="NZ_BMNK01000021.1"/>
</dbReference>
<dbReference type="GO" id="GO:0016020">
    <property type="term" value="C:membrane"/>
    <property type="evidence" value="ECO:0007669"/>
    <property type="project" value="InterPro"/>
</dbReference>
<feature type="transmembrane region" description="Helical" evidence="9">
    <location>
        <begin position="46"/>
        <end position="68"/>
    </location>
</feature>
<organism evidence="11 12">
    <name type="scientific">Nonomuraea glycinis</name>
    <dbReference type="NCBI Taxonomy" id="2047744"/>
    <lineage>
        <taxon>Bacteria</taxon>
        <taxon>Bacillati</taxon>
        <taxon>Actinomycetota</taxon>
        <taxon>Actinomycetes</taxon>
        <taxon>Streptosporangiales</taxon>
        <taxon>Streptosporangiaceae</taxon>
        <taxon>Nonomuraea</taxon>
    </lineage>
</organism>
<dbReference type="GO" id="GO:0046983">
    <property type="term" value="F:protein dimerization activity"/>
    <property type="evidence" value="ECO:0007669"/>
    <property type="project" value="InterPro"/>
</dbReference>
<evidence type="ECO:0000256" key="1">
    <source>
        <dbReference type="ARBA" id="ARBA00000085"/>
    </source>
</evidence>
<evidence type="ECO:0000259" key="10">
    <source>
        <dbReference type="Pfam" id="PF07730"/>
    </source>
</evidence>
<evidence type="ECO:0000256" key="2">
    <source>
        <dbReference type="ARBA" id="ARBA00012438"/>
    </source>
</evidence>
<evidence type="ECO:0000256" key="7">
    <source>
        <dbReference type="ARBA" id="ARBA00022840"/>
    </source>
</evidence>
<reference evidence="11" key="1">
    <citation type="journal article" date="2014" name="Int. J. Syst. Evol. Microbiol.">
        <title>Complete genome sequence of Corynebacterium casei LMG S-19264T (=DSM 44701T), isolated from a smear-ripened cheese.</title>
        <authorList>
            <consortium name="US DOE Joint Genome Institute (JGI-PGF)"/>
            <person name="Walter F."/>
            <person name="Albersmeier A."/>
            <person name="Kalinowski J."/>
            <person name="Ruckert C."/>
        </authorList>
    </citation>
    <scope>NUCLEOTIDE SEQUENCE</scope>
    <source>
        <strain evidence="11">CGMCC 4.7430</strain>
    </source>
</reference>
<accession>A0A918AEM3</accession>
<dbReference type="SUPFAM" id="SSF55874">
    <property type="entry name" value="ATPase domain of HSP90 chaperone/DNA topoisomerase II/histidine kinase"/>
    <property type="match status" value="1"/>
</dbReference>
<dbReference type="EC" id="2.7.13.3" evidence="2"/>
<dbReference type="InterPro" id="IPR050482">
    <property type="entry name" value="Sensor_HK_TwoCompSys"/>
</dbReference>
<protein>
    <recommendedName>
        <fullName evidence="2">histidine kinase</fullName>
        <ecNumber evidence="2">2.7.13.3</ecNumber>
    </recommendedName>
</protein>
<gene>
    <name evidence="11" type="ORF">GCM10012278_81190</name>
</gene>
<proteinExistence type="predicted"/>
<name>A0A918AEM3_9ACTN</name>
<keyword evidence="4" id="KW-0808">Transferase</keyword>
<keyword evidence="8" id="KW-0902">Two-component regulatory system</keyword>
<keyword evidence="12" id="KW-1185">Reference proteome</keyword>
<evidence type="ECO:0000313" key="11">
    <source>
        <dbReference type="EMBL" id="GGP16620.1"/>
    </source>
</evidence>
<dbReference type="PANTHER" id="PTHR24421">
    <property type="entry name" value="NITRATE/NITRITE SENSOR PROTEIN NARX-RELATED"/>
    <property type="match status" value="1"/>
</dbReference>
<comment type="caution">
    <text evidence="11">The sequence shown here is derived from an EMBL/GenBank/DDBJ whole genome shotgun (WGS) entry which is preliminary data.</text>
</comment>
<keyword evidence="9" id="KW-0812">Transmembrane</keyword>
<feature type="transmembrane region" description="Helical" evidence="9">
    <location>
        <begin position="336"/>
        <end position="358"/>
    </location>
</feature>
<dbReference type="GO" id="GO:0005524">
    <property type="term" value="F:ATP binding"/>
    <property type="evidence" value="ECO:0007669"/>
    <property type="project" value="UniProtKB-KW"/>
</dbReference>
<keyword evidence="9" id="KW-1133">Transmembrane helix</keyword>
<dbReference type="Gene3D" id="1.20.5.1930">
    <property type="match status" value="1"/>
</dbReference>
<dbReference type="CDD" id="cd16917">
    <property type="entry name" value="HATPase_UhpB-NarQ-NarX-like"/>
    <property type="match status" value="1"/>
</dbReference>
<evidence type="ECO:0000256" key="3">
    <source>
        <dbReference type="ARBA" id="ARBA00022553"/>
    </source>
</evidence>
<keyword evidence="6 11" id="KW-0418">Kinase</keyword>
<reference evidence="11" key="2">
    <citation type="submission" date="2020-09" db="EMBL/GenBank/DDBJ databases">
        <authorList>
            <person name="Sun Q."/>
            <person name="Zhou Y."/>
        </authorList>
    </citation>
    <scope>NUCLEOTIDE SEQUENCE</scope>
    <source>
        <strain evidence="11">CGMCC 4.7430</strain>
    </source>
</reference>
<keyword evidence="5" id="KW-0547">Nucleotide-binding</keyword>
<feature type="transmembrane region" description="Helical" evidence="9">
    <location>
        <begin position="74"/>
        <end position="92"/>
    </location>
</feature>
<keyword evidence="9" id="KW-0472">Membrane</keyword>
<evidence type="ECO:0000256" key="8">
    <source>
        <dbReference type="ARBA" id="ARBA00023012"/>
    </source>
</evidence>
<evidence type="ECO:0000256" key="4">
    <source>
        <dbReference type="ARBA" id="ARBA00022679"/>
    </source>
</evidence>
<comment type="catalytic activity">
    <reaction evidence="1">
        <text>ATP + protein L-histidine = ADP + protein N-phospho-L-histidine.</text>
        <dbReference type="EC" id="2.7.13.3"/>
    </reaction>
</comment>
<dbReference type="InterPro" id="IPR011712">
    <property type="entry name" value="Sig_transdc_His_kin_sub3_dim/P"/>
</dbReference>
<evidence type="ECO:0000256" key="5">
    <source>
        <dbReference type="ARBA" id="ARBA00022741"/>
    </source>
</evidence>
<dbReference type="Gene3D" id="3.30.565.10">
    <property type="entry name" value="Histidine kinase-like ATPase, C-terminal domain"/>
    <property type="match status" value="1"/>
</dbReference>
<dbReference type="InterPro" id="IPR036890">
    <property type="entry name" value="HATPase_C_sf"/>
</dbReference>
<sequence>MKSVSAWFLMTAVVSAGLSVGSAWCAVVTVVASFTAGLLPGRPRTAVFALVAMLAVGVVAVCVVPVWLVLGERYIAVVVGAAMMPWFGGRFWRQYQELVRVGWERAEHLEREQQLVAEQARLRERNRIAHDMHDELGHELSLIALTAGALKLAPGLPEPYRARAQDIRVRAESAVDRLGEIVGVLREHGSLQAPDGVEGLVRAASAAGLPVTLQVDGDICGMPAAAYRVVQEGLTNAAKHAPGTPVTVHVAHSRTETHVVVKNDPGSERGPLPDVGSGGHGLIGLNERVRRAGGVLTYGPAGDDSGFTVEARLPHDVSRFTRPSVRHERRRVRRSVGRTLAVALMLPLMTAVLTGGVLRTWEMLETQRAVLTAEDYAVLRPGQARTELLLPPRQAPRRPPATDPGCEFYAMSTDLLNDRYGDTYRLCFAAGRLVSADALVAR</sequence>
<keyword evidence="7" id="KW-0067">ATP-binding</keyword>
<dbReference type="AlphaFoldDB" id="A0A918AEM3"/>
<feature type="domain" description="Signal transduction histidine kinase subgroup 3 dimerisation and phosphoacceptor" evidence="10">
    <location>
        <begin position="124"/>
        <end position="188"/>
    </location>
</feature>
<dbReference type="PANTHER" id="PTHR24421:SF10">
    <property type="entry name" value="NITRATE_NITRITE SENSOR PROTEIN NARQ"/>
    <property type="match status" value="1"/>
</dbReference>
<evidence type="ECO:0000313" key="12">
    <source>
        <dbReference type="Proteomes" id="UP000660745"/>
    </source>
</evidence>
<dbReference type="GO" id="GO:0000155">
    <property type="term" value="F:phosphorelay sensor kinase activity"/>
    <property type="evidence" value="ECO:0007669"/>
    <property type="project" value="InterPro"/>
</dbReference>
<keyword evidence="3" id="KW-0597">Phosphoprotein</keyword>
<dbReference type="Pfam" id="PF07730">
    <property type="entry name" value="HisKA_3"/>
    <property type="match status" value="1"/>
</dbReference>
<evidence type="ECO:0000256" key="6">
    <source>
        <dbReference type="ARBA" id="ARBA00022777"/>
    </source>
</evidence>